<keyword evidence="1" id="KW-0812">Transmembrane</keyword>
<evidence type="ECO:0000256" key="1">
    <source>
        <dbReference type="SAM" id="Phobius"/>
    </source>
</evidence>
<comment type="caution">
    <text evidence="2">The sequence shown here is derived from an EMBL/GenBank/DDBJ whole genome shotgun (WGS) entry which is preliminary data.</text>
</comment>
<feature type="transmembrane region" description="Helical" evidence="1">
    <location>
        <begin position="29"/>
        <end position="50"/>
    </location>
</feature>
<protein>
    <submittedName>
        <fullName evidence="2">Uncharacterized protein</fullName>
    </submittedName>
</protein>
<gene>
    <name evidence="2" type="ORF">KY290_011554</name>
</gene>
<dbReference type="EMBL" id="JAIVGD010000005">
    <property type="protein sequence ID" value="KAH0774417.1"/>
    <property type="molecule type" value="Genomic_DNA"/>
</dbReference>
<accession>A0ABQ7W104</accession>
<name>A0ABQ7W104_SOLTU</name>
<sequence length="98" mass="11363">MILDKRNYETRILAGRAGMQPEVCSHGDVFILLFYQLMSASVLLFGWLLLKYCIVIKGVFGMKETVCFMKNFISVWLLMYPSEKRKVGKFSGENYDFS</sequence>
<keyword evidence="3" id="KW-1185">Reference proteome</keyword>
<reference evidence="2 3" key="1">
    <citation type="journal article" date="2021" name="bioRxiv">
        <title>Chromosome-scale and haplotype-resolved genome assembly of a tetraploid potato cultivar.</title>
        <authorList>
            <person name="Sun H."/>
            <person name="Jiao W.-B."/>
            <person name="Krause K."/>
            <person name="Campoy J.A."/>
            <person name="Goel M."/>
            <person name="Folz-Donahue K."/>
            <person name="Kukat C."/>
            <person name="Huettel B."/>
            <person name="Schneeberger K."/>
        </authorList>
    </citation>
    <scope>NUCLEOTIDE SEQUENCE [LARGE SCALE GENOMIC DNA]</scope>
    <source>
        <strain evidence="2">SolTubOtavaFocal</strain>
        <tissue evidence="2">Leaves</tissue>
    </source>
</reference>
<dbReference type="Proteomes" id="UP000826656">
    <property type="component" value="Unassembled WGS sequence"/>
</dbReference>
<keyword evidence="1" id="KW-0472">Membrane</keyword>
<proteinExistence type="predicted"/>
<evidence type="ECO:0000313" key="3">
    <source>
        <dbReference type="Proteomes" id="UP000826656"/>
    </source>
</evidence>
<keyword evidence="1" id="KW-1133">Transmembrane helix</keyword>
<organism evidence="2 3">
    <name type="scientific">Solanum tuberosum</name>
    <name type="common">Potato</name>
    <dbReference type="NCBI Taxonomy" id="4113"/>
    <lineage>
        <taxon>Eukaryota</taxon>
        <taxon>Viridiplantae</taxon>
        <taxon>Streptophyta</taxon>
        <taxon>Embryophyta</taxon>
        <taxon>Tracheophyta</taxon>
        <taxon>Spermatophyta</taxon>
        <taxon>Magnoliopsida</taxon>
        <taxon>eudicotyledons</taxon>
        <taxon>Gunneridae</taxon>
        <taxon>Pentapetalae</taxon>
        <taxon>asterids</taxon>
        <taxon>lamiids</taxon>
        <taxon>Solanales</taxon>
        <taxon>Solanaceae</taxon>
        <taxon>Solanoideae</taxon>
        <taxon>Solaneae</taxon>
        <taxon>Solanum</taxon>
    </lineage>
</organism>
<evidence type="ECO:0000313" key="2">
    <source>
        <dbReference type="EMBL" id="KAH0774417.1"/>
    </source>
</evidence>